<dbReference type="AlphaFoldDB" id="A0A388JSS1"/>
<feature type="compositionally biased region" description="Polar residues" evidence="1">
    <location>
        <begin position="398"/>
        <end position="407"/>
    </location>
</feature>
<name>A0A388JSS1_CHABU</name>
<feature type="compositionally biased region" description="Basic residues" evidence="1">
    <location>
        <begin position="183"/>
        <end position="194"/>
    </location>
</feature>
<feature type="compositionally biased region" description="Low complexity" evidence="1">
    <location>
        <begin position="348"/>
        <end position="366"/>
    </location>
</feature>
<feature type="compositionally biased region" description="Pro residues" evidence="1">
    <location>
        <begin position="173"/>
        <end position="182"/>
    </location>
</feature>
<reference evidence="2 3" key="1">
    <citation type="journal article" date="2018" name="Cell">
        <title>The Chara Genome: Secondary Complexity and Implications for Plant Terrestrialization.</title>
        <authorList>
            <person name="Nishiyama T."/>
            <person name="Sakayama H."/>
            <person name="Vries J.D."/>
            <person name="Buschmann H."/>
            <person name="Saint-Marcoux D."/>
            <person name="Ullrich K.K."/>
            <person name="Haas F.B."/>
            <person name="Vanderstraeten L."/>
            <person name="Becker D."/>
            <person name="Lang D."/>
            <person name="Vosolsobe S."/>
            <person name="Rombauts S."/>
            <person name="Wilhelmsson P.K.I."/>
            <person name="Janitza P."/>
            <person name="Kern R."/>
            <person name="Heyl A."/>
            <person name="Rumpler F."/>
            <person name="Villalobos L.I.A.C."/>
            <person name="Clay J.M."/>
            <person name="Skokan R."/>
            <person name="Toyoda A."/>
            <person name="Suzuki Y."/>
            <person name="Kagoshima H."/>
            <person name="Schijlen E."/>
            <person name="Tajeshwar N."/>
            <person name="Catarino B."/>
            <person name="Hetherington A.J."/>
            <person name="Saltykova A."/>
            <person name="Bonnot C."/>
            <person name="Breuninger H."/>
            <person name="Symeonidi A."/>
            <person name="Radhakrishnan G.V."/>
            <person name="Van Nieuwerburgh F."/>
            <person name="Deforce D."/>
            <person name="Chang C."/>
            <person name="Karol K.G."/>
            <person name="Hedrich R."/>
            <person name="Ulvskov P."/>
            <person name="Glockner G."/>
            <person name="Delwiche C.F."/>
            <person name="Petrasek J."/>
            <person name="Van de Peer Y."/>
            <person name="Friml J."/>
            <person name="Beilby M."/>
            <person name="Dolan L."/>
            <person name="Kohara Y."/>
            <person name="Sugano S."/>
            <person name="Fujiyama A."/>
            <person name="Delaux P.-M."/>
            <person name="Quint M."/>
            <person name="TheiBen G."/>
            <person name="Hagemann M."/>
            <person name="Harholt J."/>
            <person name="Dunand C."/>
            <person name="Zachgo S."/>
            <person name="Langdale J."/>
            <person name="Maumus F."/>
            <person name="Straeten D.V.D."/>
            <person name="Gould S.B."/>
            <person name="Rensing S.A."/>
        </authorList>
    </citation>
    <scope>NUCLEOTIDE SEQUENCE [LARGE SCALE GENOMIC DNA]</scope>
    <source>
        <strain evidence="2 3">S276</strain>
    </source>
</reference>
<comment type="caution">
    <text evidence="2">The sequence shown here is derived from an EMBL/GenBank/DDBJ whole genome shotgun (WGS) entry which is preliminary data.</text>
</comment>
<sequence length="953" mass="106220">MPPFFSYTILPYQLTEVPYPMREFSEYLVELTDVEPLPFADEDAWELHHAMYKSVALGMFRFFVDHEDHAIREHFVVYYVIARPKQAEKEGTVALYPFALLQTIDPGLLELIHLELLSIAQVIASEEEEIQPRLRTATAPRRTYNAVVIPDYIAQRAERLEDFPEEKSLRPPSSYPRPAPPKAPKKMPKRKRCHPWPGAQSSRIGGGEEAVQPARTRISDPMPGSATTLVKETIVPSPPIPHVPDLNLDGAGPSSSAAARGGSRMGFRDPISRPPVVSAKAAALPTTMARKDVRPGLLVGMERRCILMSGLPLAIFITVTSFLNYNCQSHLFNQLPSGLKSHLPQGMPSLAIPSANPSANASGVPSEVHPTRGMDDRVSQLKDEELGGDGRDAWSASGDGNTRNSSAKDWGKSSRRETVDDNADAHQSPADPSPDVANSSSAAVSDGSLTPAPSDRVVNPAVGILPRSDAVPVFPNVTKLRILTDYESLKRYAESSSSSLGSAEDKGGSKSNNCATEAANRYSPSAVPAHNSTSSNKSLDGCSRDERLVKCQLFNLSLSNTELDILLNGKDMYWLDLSGKVPDSVFAHCISCSLEYLVSDAAGNPETCAVARKEAAWCDLWCPLRNTCIQWYRGLLSERTKFGGHTKLGMHVPSHRPYVVIFHDAYVTRDGHVYNDEVVFNSRWRCPRSPFSMAKPERAWEKFRYKKVLVVDFYWRGIYHEIIDALAPMTAYYKELLADPEIMVHVTTDKNDTKFEEFPDVLHRTSHSLEKMMEILGIDRSRLVTGDVYALEVVAVEFSCQNSDPLAMIYLQRLSKIIQRNMLQKGDDHISTSTGDIPIGKGNILVVKRSFNRVIENHDALLASLNHSFTKQRRTDTMIQMWCCVGYCRWSSPALGRSARLSCDRNTSRFKMLYTYRRRIALSTSLAVHYADACRYLTCPAFPAQWSYKVLRF</sequence>
<feature type="region of interest" description="Disordered" evidence="1">
    <location>
        <begin position="346"/>
        <end position="457"/>
    </location>
</feature>
<feature type="compositionally biased region" description="Low complexity" evidence="1">
    <location>
        <begin position="250"/>
        <end position="262"/>
    </location>
</feature>
<feature type="region of interest" description="Disordered" evidence="1">
    <location>
        <begin position="161"/>
        <end position="272"/>
    </location>
</feature>
<dbReference type="EMBL" id="BFEA01000015">
    <property type="protein sequence ID" value="GBG60846.1"/>
    <property type="molecule type" value="Genomic_DNA"/>
</dbReference>
<feature type="compositionally biased region" description="Basic and acidic residues" evidence="1">
    <location>
        <begin position="409"/>
        <end position="419"/>
    </location>
</feature>
<accession>A0A388JSS1</accession>
<protein>
    <submittedName>
        <fullName evidence="2">Uncharacterized protein</fullName>
    </submittedName>
</protein>
<organism evidence="2 3">
    <name type="scientific">Chara braunii</name>
    <name type="common">Braun's stonewort</name>
    <dbReference type="NCBI Taxonomy" id="69332"/>
    <lineage>
        <taxon>Eukaryota</taxon>
        <taxon>Viridiplantae</taxon>
        <taxon>Streptophyta</taxon>
        <taxon>Charophyceae</taxon>
        <taxon>Charales</taxon>
        <taxon>Characeae</taxon>
        <taxon>Chara</taxon>
    </lineage>
</organism>
<evidence type="ECO:0000256" key="1">
    <source>
        <dbReference type="SAM" id="MobiDB-lite"/>
    </source>
</evidence>
<feature type="region of interest" description="Disordered" evidence="1">
    <location>
        <begin position="494"/>
        <end position="516"/>
    </location>
</feature>
<dbReference type="Proteomes" id="UP000265515">
    <property type="component" value="Unassembled WGS sequence"/>
</dbReference>
<dbReference type="Gramene" id="GBG60846">
    <property type="protein sequence ID" value="GBG60846"/>
    <property type="gene ID" value="CBR_g15968"/>
</dbReference>
<evidence type="ECO:0000313" key="3">
    <source>
        <dbReference type="Proteomes" id="UP000265515"/>
    </source>
</evidence>
<keyword evidence="3" id="KW-1185">Reference proteome</keyword>
<feature type="compositionally biased region" description="Low complexity" evidence="1">
    <location>
        <begin position="428"/>
        <end position="446"/>
    </location>
</feature>
<feature type="compositionally biased region" description="Basic and acidic residues" evidence="1">
    <location>
        <begin position="369"/>
        <end position="392"/>
    </location>
</feature>
<gene>
    <name evidence="2" type="ORF">CBR_g15968</name>
</gene>
<evidence type="ECO:0000313" key="2">
    <source>
        <dbReference type="EMBL" id="GBG60846.1"/>
    </source>
</evidence>
<proteinExistence type="predicted"/>